<dbReference type="FunCoup" id="C4R5B3">
    <property type="interactions" value="1423"/>
</dbReference>
<dbReference type="eggNOG" id="ENOG502R9Z8">
    <property type="taxonomic scope" value="Eukaryota"/>
</dbReference>
<reference evidence="4 5" key="1">
    <citation type="journal article" date="2009" name="Nat. Biotechnol.">
        <title>Genome sequence of the recombinant protein production host Pichia pastoris.</title>
        <authorList>
            <person name="De Schutter K."/>
            <person name="Lin Y.C."/>
            <person name="Tiels P."/>
            <person name="Van Hecke A."/>
            <person name="Glinka S."/>
            <person name="Weber-Lehmann J."/>
            <person name="Rouze P."/>
            <person name="Van de Peer Y."/>
            <person name="Callewaert N."/>
        </authorList>
    </citation>
    <scope>NUCLEOTIDE SEQUENCE [LARGE SCALE GENOMIC DNA]</scope>
    <source>
        <strain evidence="5">GS115 / ATCC 20864</strain>
    </source>
</reference>
<feature type="region of interest" description="Disordered" evidence="2">
    <location>
        <begin position="503"/>
        <end position="524"/>
    </location>
</feature>
<accession>C4R5B3</accession>
<dbReference type="STRING" id="644223.C4R5B3"/>
<keyword evidence="5" id="KW-1185">Reference proteome</keyword>
<feature type="coiled-coil region" evidence="1">
    <location>
        <begin position="180"/>
        <end position="207"/>
    </location>
</feature>
<dbReference type="HOGENOM" id="CLU_506330_0_0_1"/>
<dbReference type="RefSeq" id="XP_002492928.1">
    <property type="nucleotide sequence ID" value="XM_002492883.1"/>
</dbReference>
<dbReference type="SMR" id="C4R5B3"/>
<dbReference type="Pfam" id="PF12808">
    <property type="entry name" value="Mto2_bdg"/>
    <property type="match status" value="1"/>
</dbReference>
<sequence>MGELQSPSGEKEMAESISVLSTPTRIGSLYDGNKNRRRSQMFKRQVTDVSFTNLDSQNNNNQDTEDAETDDEEFEEEGNLAFHVGGLGQDLLDYEVPYSPVESVTEKFSTMSVRGKRSSNDNEVDKLKREKLNYQLQLRLLSEFARKVIETCEHGEEVKQDLINTLENEFLLFNPHCEHCEEKSHQVERLEKANVELDTELRAIIDSFESQQDEVHNLIQAQKSVNKVINSIIGLFEDKDKSNFLGLTTEEKLDQLFPLVQAKLNAIKDEKDKLINELTIKLKNKESDLKKNEELNNNHIHKQSFKQEDRIDDNSQSEADRIVTLQALLAEATTRETHLNTEKNQLNEKLNHLASERSNAILNQKHEIVWRSHYLQACKLNIDAFSKFITSFSEILDGESINEAVSRIKRLQSLTTTSPNHAKISGITSSILRYFNVAIKTIVDQHSQLLLKEANPIDNQVHELQEENSALEQHVQSFIDQSSTVDELARMRIEELTKKWKNEREARSYENEQARRRLKEVESENDKLKTIIASLRKE</sequence>
<dbReference type="AlphaFoldDB" id="C4R5B3"/>
<evidence type="ECO:0000256" key="1">
    <source>
        <dbReference type="SAM" id="Coils"/>
    </source>
</evidence>
<feature type="region of interest" description="Disordered" evidence="2">
    <location>
        <begin position="1"/>
        <end position="74"/>
    </location>
</feature>
<dbReference type="Proteomes" id="UP000000314">
    <property type="component" value="Chromosome 3"/>
</dbReference>
<feature type="coiled-coil region" evidence="1">
    <location>
        <begin position="329"/>
        <end position="363"/>
    </location>
</feature>
<dbReference type="EMBL" id="FN392321">
    <property type="protein sequence ID" value="CAY70749.1"/>
    <property type="molecule type" value="Genomic_DNA"/>
</dbReference>
<evidence type="ECO:0000256" key="2">
    <source>
        <dbReference type="SAM" id="MobiDB-lite"/>
    </source>
</evidence>
<feature type="compositionally biased region" description="Acidic residues" evidence="2">
    <location>
        <begin position="63"/>
        <end position="74"/>
    </location>
</feature>
<organism evidence="4 5">
    <name type="scientific">Komagataella phaffii (strain GS115 / ATCC 20864)</name>
    <name type="common">Yeast</name>
    <name type="synonym">Pichia pastoris</name>
    <dbReference type="NCBI Taxonomy" id="644223"/>
    <lineage>
        <taxon>Eukaryota</taxon>
        <taxon>Fungi</taxon>
        <taxon>Dikarya</taxon>
        <taxon>Ascomycota</taxon>
        <taxon>Saccharomycotina</taxon>
        <taxon>Pichiomycetes</taxon>
        <taxon>Pichiales</taxon>
        <taxon>Pichiaceae</taxon>
        <taxon>Komagataella</taxon>
    </lineage>
</organism>
<feature type="compositionally biased region" description="Polar residues" evidence="2">
    <location>
        <begin position="47"/>
        <end position="56"/>
    </location>
</feature>
<name>C4R5B3_KOMPG</name>
<keyword evidence="1" id="KW-0175">Coiled coil</keyword>
<dbReference type="KEGG" id="ppa:PAS_chr3_0700"/>
<proteinExistence type="predicted"/>
<dbReference type="OrthoDB" id="4052563at2759"/>
<evidence type="ECO:0000313" key="4">
    <source>
        <dbReference type="EMBL" id="CAY70749.1"/>
    </source>
</evidence>
<dbReference type="GeneID" id="8200399"/>
<dbReference type="InterPro" id="IPR024545">
    <property type="entry name" value="Mto1-like_Mto2p-bd"/>
</dbReference>
<feature type="domain" description="Mto1-like Mto2p-binding" evidence="3">
    <location>
        <begin position="492"/>
        <end position="536"/>
    </location>
</feature>
<protein>
    <recommendedName>
        <fullName evidence="3">Mto1-like Mto2p-binding domain-containing protein</fullName>
    </recommendedName>
</protein>
<evidence type="ECO:0000313" key="5">
    <source>
        <dbReference type="Proteomes" id="UP000000314"/>
    </source>
</evidence>
<dbReference type="InParanoid" id="C4R5B3"/>
<evidence type="ECO:0000259" key="3">
    <source>
        <dbReference type="Pfam" id="PF12808"/>
    </source>
</evidence>
<feature type="coiled-coil region" evidence="1">
    <location>
        <begin position="268"/>
        <end position="295"/>
    </location>
</feature>
<gene>
    <name evidence="4" type="ordered locus">PAS_chr3_0700</name>
</gene>